<dbReference type="GO" id="GO:0004222">
    <property type="term" value="F:metalloendopeptidase activity"/>
    <property type="evidence" value="ECO:0007669"/>
    <property type="project" value="InterPro"/>
</dbReference>
<proteinExistence type="inferred from homology"/>
<evidence type="ECO:0000259" key="8">
    <source>
        <dbReference type="Pfam" id="PF01435"/>
    </source>
</evidence>
<dbReference type="InterPro" id="IPR001915">
    <property type="entry name" value="Peptidase_M48"/>
</dbReference>
<dbReference type="InterPro" id="IPR051156">
    <property type="entry name" value="Mito/Outer_Membr_Metalloprot"/>
</dbReference>
<dbReference type="eggNOG" id="COG4783">
    <property type="taxonomic scope" value="Bacteria"/>
</dbReference>
<feature type="transmembrane region" description="Helical" evidence="7">
    <location>
        <begin position="113"/>
        <end position="134"/>
    </location>
</feature>
<protein>
    <submittedName>
        <fullName evidence="9">Peptidase M48 Ste24p</fullName>
    </submittedName>
</protein>
<feature type="domain" description="Peptidase M48" evidence="8">
    <location>
        <begin position="194"/>
        <end position="345"/>
    </location>
</feature>
<keyword evidence="7" id="KW-0812">Transmembrane</keyword>
<keyword evidence="2" id="KW-0479">Metal-binding</keyword>
<keyword evidence="7" id="KW-1133">Transmembrane helix</keyword>
<keyword evidence="3 6" id="KW-0378">Hydrolase</keyword>
<dbReference type="PANTHER" id="PTHR22726">
    <property type="entry name" value="METALLOENDOPEPTIDASE OMA1"/>
    <property type="match status" value="1"/>
</dbReference>
<dbReference type="Proteomes" id="UP000002420">
    <property type="component" value="Chromosome"/>
</dbReference>
<dbReference type="AlphaFoldDB" id="B3E4X4"/>
<comment type="cofactor">
    <cofactor evidence="6">
        <name>Zn(2+)</name>
        <dbReference type="ChEBI" id="CHEBI:29105"/>
    </cofactor>
    <text evidence="6">Binds 1 zinc ion per subunit.</text>
</comment>
<organism evidence="9 10">
    <name type="scientific">Trichlorobacter lovleyi (strain ATCC BAA-1151 / DSM 17278 / SZ)</name>
    <name type="common">Geobacter lovleyi</name>
    <dbReference type="NCBI Taxonomy" id="398767"/>
    <lineage>
        <taxon>Bacteria</taxon>
        <taxon>Pseudomonadati</taxon>
        <taxon>Thermodesulfobacteriota</taxon>
        <taxon>Desulfuromonadia</taxon>
        <taxon>Geobacterales</taxon>
        <taxon>Geobacteraceae</taxon>
        <taxon>Trichlorobacter</taxon>
    </lineage>
</organism>
<sequence length="365" mass="39413">MTDSPFIGRLFGPGIPGAGVVAGAAWEQSGRLRITTLDAGHSPLYAEQPSLTSGGFNAEGIRIAWQDGEACWVFIVDAGEEQARCTATAPPQISGQLNSITREHNRLERRFKIGGALLAFSILLPLLLISLFLANRESVAAWVVQRIPVSHEARLGDLLLAQTRLQMKLIENGPDIAAIRAIGSKLTAGSVHRYRWFVAERPEVNAFAAPGGVVVVFRGLLNAAETPEELAGVLAHEVAHAELRHSLQGMVKSLGLRAAASMAFGDISDSVFTDAATRLTELRFSRDAEREADANGLQRLVAARISPEGMVRFYERLASEKRSSPPALLSTHPSSGERLEWLRREVAGLSGPWQPLQVGLGSNKH</sequence>
<dbReference type="GO" id="GO:0016020">
    <property type="term" value="C:membrane"/>
    <property type="evidence" value="ECO:0007669"/>
    <property type="project" value="TreeGrafter"/>
</dbReference>
<keyword evidence="4 6" id="KW-0862">Zinc</keyword>
<dbReference type="PANTHER" id="PTHR22726:SF1">
    <property type="entry name" value="METALLOENDOPEPTIDASE OMA1, MITOCHONDRIAL"/>
    <property type="match status" value="1"/>
</dbReference>
<evidence type="ECO:0000256" key="1">
    <source>
        <dbReference type="ARBA" id="ARBA00022670"/>
    </source>
</evidence>
<keyword evidence="7" id="KW-0472">Membrane</keyword>
<reference evidence="9 10" key="1">
    <citation type="submission" date="2008-05" db="EMBL/GenBank/DDBJ databases">
        <title>Complete sequence of chromosome of Geobacter lovleyi SZ.</title>
        <authorList>
            <consortium name="US DOE Joint Genome Institute"/>
            <person name="Lucas S."/>
            <person name="Copeland A."/>
            <person name="Lapidus A."/>
            <person name="Glavina del Rio T."/>
            <person name="Dalin E."/>
            <person name="Tice H."/>
            <person name="Bruce D."/>
            <person name="Goodwin L."/>
            <person name="Pitluck S."/>
            <person name="Chertkov O."/>
            <person name="Meincke L."/>
            <person name="Brettin T."/>
            <person name="Detter J.C."/>
            <person name="Han C."/>
            <person name="Tapia R."/>
            <person name="Kuske C.R."/>
            <person name="Schmutz J."/>
            <person name="Larimer F."/>
            <person name="Land M."/>
            <person name="Hauser L."/>
            <person name="Kyrpides N."/>
            <person name="Mikhailova N."/>
            <person name="Sung Y."/>
            <person name="Fletcher K.E."/>
            <person name="Ritalahti K.M."/>
            <person name="Loeffler F.E."/>
            <person name="Richardson P."/>
        </authorList>
    </citation>
    <scope>NUCLEOTIDE SEQUENCE [LARGE SCALE GENOMIC DNA]</scope>
    <source>
        <strain evidence="10">ATCC BAA-1151 / DSM 17278 / SZ</strain>
    </source>
</reference>
<dbReference type="STRING" id="398767.Glov_0813"/>
<evidence type="ECO:0000256" key="7">
    <source>
        <dbReference type="SAM" id="Phobius"/>
    </source>
</evidence>
<keyword evidence="10" id="KW-1185">Reference proteome</keyword>
<dbReference type="KEGG" id="glo:Glov_0813"/>
<dbReference type="EMBL" id="CP001089">
    <property type="protein sequence ID" value="ACD94539.1"/>
    <property type="molecule type" value="Genomic_DNA"/>
</dbReference>
<dbReference type="CDD" id="cd07332">
    <property type="entry name" value="M48C_Oma1_like"/>
    <property type="match status" value="1"/>
</dbReference>
<keyword evidence="1 6" id="KW-0645">Protease</keyword>
<dbReference type="HOGENOM" id="CLU_029002_0_2_7"/>
<evidence type="ECO:0000313" key="9">
    <source>
        <dbReference type="EMBL" id="ACD94539.1"/>
    </source>
</evidence>
<gene>
    <name evidence="9" type="ordered locus">Glov_0813</name>
</gene>
<dbReference type="GO" id="GO:0051603">
    <property type="term" value="P:proteolysis involved in protein catabolic process"/>
    <property type="evidence" value="ECO:0007669"/>
    <property type="project" value="TreeGrafter"/>
</dbReference>
<evidence type="ECO:0000256" key="5">
    <source>
        <dbReference type="ARBA" id="ARBA00023049"/>
    </source>
</evidence>
<dbReference type="RefSeq" id="WP_012468895.1">
    <property type="nucleotide sequence ID" value="NC_010814.1"/>
</dbReference>
<dbReference type="Pfam" id="PF01435">
    <property type="entry name" value="Peptidase_M48"/>
    <property type="match status" value="1"/>
</dbReference>
<evidence type="ECO:0000256" key="3">
    <source>
        <dbReference type="ARBA" id="ARBA00022801"/>
    </source>
</evidence>
<dbReference type="GO" id="GO:0046872">
    <property type="term" value="F:metal ion binding"/>
    <property type="evidence" value="ECO:0007669"/>
    <property type="project" value="UniProtKB-KW"/>
</dbReference>
<evidence type="ECO:0000256" key="6">
    <source>
        <dbReference type="RuleBase" id="RU003983"/>
    </source>
</evidence>
<keyword evidence="5 6" id="KW-0482">Metalloprotease</keyword>
<accession>B3E4X4</accession>
<name>B3E4X4_TRIL1</name>
<evidence type="ECO:0000313" key="10">
    <source>
        <dbReference type="Proteomes" id="UP000002420"/>
    </source>
</evidence>
<evidence type="ECO:0000256" key="4">
    <source>
        <dbReference type="ARBA" id="ARBA00022833"/>
    </source>
</evidence>
<dbReference type="Gene3D" id="3.30.2010.10">
    <property type="entry name" value="Metalloproteases ('zincins'), catalytic domain"/>
    <property type="match status" value="1"/>
</dbReference>
<evidence type="ECO:0000256" key="2">
    <source>
        <dbReference type="ARBA" id="ARBA00022723"/>
    </source>
</evidence>
<comment type="similarity">
    <text evidence="6">Belongs to the peptidase M48 family.</text>
</comment>